<dbReference type="InterPro" id="IPR039422">
    <property type="entry name" value="MarR/SlyA-like"/>
</dbReference>
<evidence type="ECO:0000313" key="2">
    <source>
        <dbReference type="Proteomes" id="UP000027746"/>
    </source>
</evidence>
<dbReference type="SUPFAM" id="SSF46785">
    <property type="entry name" value="Winged helix' DNA-binding domain"/>
    <property type="match status" value="1"/>
</dbReference>
<gene>
    <name evidence="1" type="ORF">SUH3_19625</name>
</gene>
<dbReference type="PROSITE" id="PS50995">
    <property type="entry name" value="HTH_MARR_2"/>
    <property type="match status" value="1"/>
</dbReference>
<dbReference type="PANTHER" id="PTHR33164:SF43">
    <property type="entry name" value="HTH-TYPE TRANSCRIPTIONAL REPRESSOR YETL"/>
    <property type="match status" value="1"/>
</dbReference>
<dbReference type="PRINTS" id="PR00598">
    <property type="entry name" value="HTHMARR"/>
</dbReference>
<dbReference type="InterPro" id="IPR036388">
    <property type="entry name" value="WH-like_DNA-bd_sf"/>
</dbReference>
<dbReference type="AlphaFoldDB" id="A0A073IZC7"/>
<dbReference type="EMBL" id="JAMD01000005">
    <property type="protein sequence ID" value="KEJ95723.1"/>
    <property type="molecule type" value="Genomic_DNA"/>
</dbReference>
<keyword evidence="2" id="KW-1185">Reference proteome</keyword>
<dbReference type="PANTHER" id="PTHR33164">
    <property type="entry name" value="TRANSCRIPTIONAL REGULATOR, MARR FAMILY"/>
    <property type="match status" value="1"/>
</dbReference>
<dbReference type="Gene3D" id="1.10.10.10">
    <property type="entry name" value="Winged helix-like DNA-binding domain superfamily/Winged helix DNA-binding domain"/>
    <property type="match status" value="1"/>
</dbReference>
<organism evidence="1 2">
    <name type="scientific">Pseudosulfitobacter pseudonitzschiae</name>
    <dbReference type="NCBI Taxonomy" id="1402135"/>
    <lineage>
        <taxon>Bacteria</taxon>
        <taxon>Pseudomonadati</taxon>
        <taxon>Pseudomonadota</taxon>
        <taxon>Alphaproteobacteria</taxon>
        <taxon>Rhodobacterales</taxon>
        <taxon>Roseobacteraceae</taxon>
        <taxon>Pseudosulfitobacter</taxon>
    </lineage>
</organism>
<sequence>MTNAKDRLRLWLRLLKVTRGIEARLREALRREFETTLPRFDMMAALSRHPEGLKMSALSGVLRVSNGNVTGIVDRLTAEGLAERIPVPGDRRAMVVRLTADGQAEFSRQAEAHEGWINDMLGDFTAEEARTLAARLLRLAETQDQEEMTNAL</sequence>
<dbReference type="InterPro" id="IPR000835">
    <property type="entry name" value="HTH_MarR-typ"/>
</dbReference>
<dbReference type="Pfam" id="PF12802">
    <property type="entry name" value="MarR_2"/>
    <property type="match status" value="1"/>
</dbReference>
<name>A0A073IZC7_9RHOB</name>
<dbReference type="GO" id="GO:0006950">
    <property type="term" value="P:response to stress"/>
    <property type="evidence" value="ECO:0007669"/>
    <property type="project" value="TreeGrafter"/>
</dbReference>
<dbReference type="InterPro" id="IPR036390">
    <property type="entry name" value="WH_DNA-bd_sf"/>
</dbReference>
<reference evidence="1 2" key="1">
    <citation type="submission" date="2014-01" db="EMBL/GenBank/DDBJ databases">
        <title>Sulfitobacter sp. H3 (MCCC 1A00686) Genome Sequencing.</title>
        <authorList>
            <person name="Lai Q."/>
            <person name="Hong Z."/>
        </authorList>
    </citation>
    <scope>NUCLEOTIDE SEQUENCE [LARGE SCALE GENOMIC DNA]</scope>
    <source>
        <strain evidence="1 2">H3</strain>
    </source>
</reference>
<dbReference type="RefSeq" id="WP_037925909.1">
    <property type="nucleotide sequence ID" value="NZ_CP054599.1"/>
</dbReference>
<dbReference type="OrthoDB" id="7063965at2"/>
<dbReference type="SMART" id="SM00347">
    <property type="entry name" value="HTH_MARR"/>
    <property type="match status" value="1"/>
</dbReference>
<accession>A0A073IZC7</accession>
<dbReference type="GeneID" id="68869536"/>
<dbReference type="GO" id="GO:0003700">
    <property type="term" value="F:DNA-binding transcription factor activity"/>
    <property type="evidence" value="ECO:0007669"/>
    <property type="project" value="InterPro"/>
</dbReference>
<protein>
    <submittedName>
        <fullName evidence="1">MarR family transcriptional regulator</fullName>
    </submittedName>
</protein>
<comment type="caution">
    <text evidence="1">The sequence shown here is derived from an EMBL/GenBank/DDBJ whole genome shotgun (WGS) entry which is preliminary data.</text>
</comment>
<proteinExistence type="predicted"/>
<evidence type="ECO:0000313" key="1">
    <source>
        <dbReference type="EMBL" id="KEJ95723.1"/>
    </source>
</evidence>
<dbReference type="Proteomes" id="UP000027746">
    <property type="component" value="Unassembled WGS sequence"/>
</dbReference>